<keyword evidence="2 5" id="KW-0547">Nucleotide-binding</keyword>
<evidence type="ECO:0000256" key="5">
    <source>
        <dbReference type="HAMAP-Rule" id="MF_01609"/>
    </source>
</evidence>
<dbReference type="AlphaFoldDB" id="A0A7X5QZL4"/>
<dbReference type="NCBIfam" id="NF010041">
    <property type="entry name" value="PRK13517.1-1"/>
    <property type="match status" value="1"/>
</dbReference>
<protein>
    <recommendedName>
        <fullName evidence="5">Putative glutamate--cysteine ligase 2</fullName>
        <ecNumber evidence="5">6.3.2.2</ecNumber>
    </recommendedName>
    <alternativeName>
        <fullName evidence="5">Gamma-glutamylcysteine synthetase 2</fullName>
        <shortName evidence="5">GCS 2</shortName>
        <shortName evidence="5">Gamma-GCS 2</shortName>
    </alternativeName>
</protein>
<keyword evidence="3 5" id="KW-0067">ATP-binding</keyword>
<dbReference type="InterPro" id="IPR014746">
    <property type="entry name" value="Gln_synth/guanido_kin_cat_dom"/>
</dbReference>
<name>A0A7X5QZL4_9MICO</name>
<dbReference type="Proteomes" id="UP000541033">
    <property type="component" value="Unassembled WGS sequence"/>
</dbReference>
<sequence length="375" mass="40163">MRTFGCEEELLLMSQSSGVPVAIGTTLLRVHEQRLSEAKVDAASGPSLTGELQQEMVEAVTTPHSSLDELRVELIAGRLTADAAAREHGARAVALAVSPYPVQPHPSESERYATIAEMWGRTARESLMCGLHVHVSVESPDEGAGILDRVRVWLPAVLALSANSALYDGEDTGHASYRYSRLYRWPCAGPLDLFGSAEAYHAFEAELLATGALLDQGLLTFDARLSRSYPTVEIRISDVCLLAEDSAVIAGVVRALVEIAAQEWQRGMPAPLVSTPSVRLASVMAAQSGVRGDLVDPRTGSAASAADVIKGLLDRITPALALYGDDVAISEGIARILERGNGADWQRKRLRATGRLDTVIAEAAEMTTRGIIWEA</sequence>
<evidence type="ECO:0000313" key="7">
    <source>
        <dbReference type="Proteomes" id="UP000541033"/>
    </source>
</evidence>
<dbReference type="GO" id="GO:0005524">
    <property type="term" value="F:ATP binding"/>
    <property type="evidence" value="ECO:0007669"/>
    <property type="project" value="UniProtKB-KW"/>
</dbReference>
<accession>A0A7X5QZL4</accession>
<dbReference type="InterPro" id="IPR011793">
    <property type="entry name" value="YbdK"/>
</dbReference>
<organism evidence="6 7">
    <name type="scientific">Lysinibacter cavernae</name>
    <dbReference type="NCBI Taxonomy" id="1640652"/>
    <lineage>
        <taxon>Bacteria</taxon>
        <taxon>Bacillati</taxon>
        <taxon>Actinomycetota</taxon>
        <taxon>Actinomycetes</taxon>
        <taxon>Micrococcales</taxon>
        <taxon>Microbacteriaceae</taxon>
        <taxon>Lysinibacter</taxon>
    </lineage>
</organism>
<proteinExistence type="inferred from homology"/>
<evidence type="ECO:0000313" key="6">
    <source>
        <dbReference type="EMBL" id="NIH52908.1"/>
    </source>
</evidence>
<keyword evidence="1 5" id="KW-0436">Ligase</keyword>
<dbReference type="EMBL" id="JAAMOX010000001">
    <property type="protein sequence ID" value="NIH52908.1"/>
    <property type="molecule type" value="Genomic_DNA"/>
</dbReference>
<evidence type="ECO:0000256" key="2">
    <source>
        <dbReference type="ARBA" id="ARBA00022741"/>
    </source>
</evidence>
<dbReference type="PANTHER" id="PTHR36510">
    <property type="entry name" value="GLUTAMATE--CYSTEINE LIGASE 2-RELATED"/>
    <property type="match status" value="1"/>
</dbReference>
<dbReference type="NCBIfam" id="TIGR02050">
    <property type="entry name" value="gshA_cyan_rel"/>
    <property type="match status" value="1"/>
</dbReference>
<keyword evidence="7" id="KW-1185">Reference proteome</keyword>
<evidence type="ECO:0000256" key="4">
    <source>
        <dbReference type="ARBA" id="ARBA00048819"/>
    </source>
</evidence>
<dbReference type="InterPro" id="IPR050141">
    <property type="entry name" value="GCL_type2/YbdK_subfam"/>
</dbReference>
<comment type="similarity">
    <text evidence="5">Belongs to the glutamate--cysteine ligase type 2 family. YbdK subfamily.</text>
</comment>
<comment type="catalytic activity">
    <reaction evidence="4 5">
        <text>L-cysteine + L-glutamate + ATP = gamma-L-glutamyl-L-cysteine + ADP + phosphate + H(+)</text>
        <dbReference type="Rhea" id="RHEA:13285"/>
        <dbReference type="ChEBI" id="CHEBI:15378"/>
        <dbReference type="ChEBI" id="CHEBI:29985"/>
        <dbReference type="ChEBI" id="CHEBI:30616"/>
        <dbReference type="ChEBI" id="CHEBI:35235"/>
        <dbReference type="ChEBI" id="CHEBI:43474"/>
        <dbReference type="ChEBI" id="CHEBI:58173"/>
        <dbReference type="ChEBI" id="CHEBI:456216"/>
        <dbReference type="EC" id="6.3.2.2"/>
    </reaction>
</comment>
<comment type="caution">
    <text evidence="6">The sequence shown here is derived from an EMBL/GenBank/DDBJ whole genome shotgun (WGS) entry which is preliminary data.</text>
</comment>
<dbReference type="SUPFAM" id="SSF55931">
    <property type="entry name" value="Glutamine synthetase/guanido kinase"/>
    <property type="match status" value="1"/>
</dbReference>
<evidence type="ECO:0000256" key="3">
    <source>
        <dbReference type="ARBA" id="ARBA00022840"/>
    </source>
</evidence>
<dbReference type="Gene3D" id="3.30.590.20">
    <property type="match status" value="1"/>
</dbReference>
<dbReference type="RefSeq" id="WP_167148094.1">
    <property type="nucleotide sequence ID" value="NZ_JAAMOX010000001.1"/>
</dbReference>
<dbReference type="HAMAP" id="MF_01609">
    <property type="entry name" value="Glu_cys_ligase_2"/>
    <property type="match status" value="1"/>
</dbReference>
<dbReference type="PANTHER" id="PTHR36510:SF1">
    <property type="entry name" value="GLUTAMATE--CYSTEINE LIGASE 2-RELATED"/>
    <property type="match status" value="1"/>
</dbReference>
<comment type="function">
    <text evidence="5">ATP-dependent carboxylate-amine ligase which exhibits weak glutamate--cysteine ligase activity.</text>
</comment>
<dbReference type="Pfam" id="PF04107">
    <property type="entry name" value="GCS2"/>
    <property type="match status" value="1"/>
</dbReference>
<dbReference type="InterPro" id="IPR006336">
    <property type="entry name" value="GCS2"/>
</dbReference>
<dbReference type="EC" id="6.3.2.2" evidence="5"/>
<dbReference type="GO" id="GO:0004357">
    <property type="term" value="F:glutamate-cysteine ligase activity"/>
    <property type="evidence" value="ECO:0007669"/>
    <property type="project" value="UniProtKB-EC"/>
</dbReference>
<evidence type="ECO:0000256" key="1">
    <source>
        <dbReference type="ARBA" id="ARBA00022598"/>
    </source>
</evidence>
<reference evidence="6 7" key="1">
    <citation type="submission" date="2020-02" db="EMBL/GenBank/DDBJ databases">
        <title>Sequencing the genomes of 1000 actinobacteria strains.</title>
        <authorList>
            <person name="Klenk H.-P."/>
        </authorList>
    </citation>
    <scope>NUCLEOTIDE SEQUENCE [LARGE SCALE GENOMIC DNA]</scope>
    <source>
        <strain evidence="6 7">DSM 27960</strain>
    </source>
</reference>
<gene>
    <name evidence="6" type="ORF">FHX76_000776</name>
</gene>
<dbReference type="GO" id="GO:0042398">
    <property type="term" value="P:modified amino acid biosynthetic process"/>
    <property type="evidence" value="ECO:0007669"/>
    <property type="project" value="InterPro"/>
</dbReference>